<comment type="caution">
    <text evidence="21">The sequence shown here is derived from an EMBL/GenBank/DDBJ whole genome shotgun (WGS) entry which is preliminary data.</text>
</comment>
<evidence type="ECO:0000259" key="20">
    <source>
        <dbReference type="Pfam" id="PF09294"/>
    </source>
</evidence>
<dbReference type="Proteomes" id="UP001591681">
    <property type="component" value="Unassembled WGS sequence"/>
</dbReference>
<comment type="subunit">
    <text evidence="4">Interacts with HSPE; the interaction, inhibited by heparin, promotes the generation of activated factor X and activates coagulation in the presence of activated factor VII.</text>
</comment>
<feature type="domain" description="Fibronectin type-III" evidence="19">
    <location>
        <begin position="9"/>
        <end position="100"/>
    </location>
</feature>
<evidence type="ECO:0000256" key="9">
    <source>
        <dbReference type="ARBA" id="ARBA00022989"/>
    </source>
</evidence>
<keyword evidence="8 18" id="KW-0732">Signal</keyword>
<accession>A0ABD1JEH6</accession>
<keyword evidence="14" id="KW-0325">Glycoprotein</keyword>
<evidence type="ECO:0000256" key="3">
    <source>
        <dbReference type="ARBA" id="ARBA00009197"/>
    </source>
</evidence>
<dbReference type="Gene3D" id="2.60.40.10">
    <property type="entry name" value="Immunoglobulins"/>
    <property type="match status" value="2"/>
</dbReference>
<evidence type="ECO:0000259" key="19">
    <source>
        <dbReference type="Pfam" id="PF01108"/>
    </source>
</evidence>
<dbReference type="AlphaFoldDB" id="A0ABD1JEH6"/>
<evidence type="ECO:0000256" key="10">
    <source>
        <dbReference type="ARBA" id="ARBA00023084"/>
    </source>
</evidence>
<dbReference type="Pfam" id="PF01108">
    <property type="entry name" value="Tissue_fac"/>
    <property type="match status" value="1"/>
</dbReference>
<comment type="subcellular location">
    <subcellularLocation>
        <location evidence="2">Membrane</location>
        <topology evidence="2">Single-pass type I membrane protein</topology>
    </subcellularLocation>
</comment>
<dbReference type="EMBL" id="JBHFQA010000016">
    <property type="protein sequence ID" value="KAL2085573.1"/>
    <property type="molecule type" value="Genomic_DNA"/>
</dbReference>
<evidence type="ECO:0000313" key="22">
    <source>
        <dbReference type="Proteomes" id="UP001591681"/>
    </source>
</evidence>
<keyword evidence="6 17" id="KW-0812">Transmembrane</keyword>
<evidence type="ECO:0000256" key="6">
    <source>
        <dbReference type="ARBA" id="ARBA00022692"/>
    </source>
</evidence>
<dbReference type="InterPro" id="IPR050650">
    <property type="entry name" value="Type-II_Cytokine-TF_Rcpt"/>
</dbReference>
<dbReference type="PANTHER" id="PTHR20859">
    <property type="entry name" value="INTERFERON/INTERLEUKIN RECEPTOR"/>
    <property type="match status" value="1"/>
</dbReference>
<evidence type="ECO:0000256" key="14">
    <source>
        <dbReference type="ARBA" id="ARBA00023180"/>
    </source>
</evidence>
<dbReference type="GO" id="GO:0016020">
    <property type="term" value="C:membrane"/>
    <property type="evidence" value="ECO:0007669"/>
    <property type="project" value="UniProtKB-SubCell"/>
</dbReference>
<evidence type="ECO:0000256" key="13">
    <source>
        <dbReference type="ARBA" id="ARBA00023157"/>
    </source>
</evidence>
<sequence>MHQGKEIFLVLGFSMMLLFNTVTGSFPTAENVSWSSINFKTLLSWSPKPVNYSYTVEFSALGQNRKRSPYCIQTSETECDLTQQLTNIKETYTADVLSEPVRGATSDLVEFPYTRSTKFCPYTDTIIGKPDFDFTVSKDGRTVSIRVIDPPTALFNEQNQPLNIRDVFGKDLEYRAMYRRAGSTGKKYQTSPTNDIELTRLDKGESYCIMVQAWIPSRGFGKEEGSLSKTKCTSVEPKGIGEYSPAVIAGAIVTILAIVITAIVVTVVCCRRRQKDVV</sequence>
<evidence type="ECO:0000256" key="17">
    <source>
        <dbReference type="SAM" id="Phobius"/>
    </source>
</evidence>
<evidence type="ECO:0000256" key="4">
    <source>
        <dbReference type="ARBA" id="ARBA00011184"/>
    </source>
</evidence>
<comment type="function">
    <text evidence="1">Initiates blood coagulation by forming a complex with circulating factor VII or VIIa. The [TF:VIIa] complex activates factors IX or X by specific limited proteolysis. TF plays a role in normal hemostasis by initiating the cell-surface assembly and propagation of the coagulation protease cascade.</text>
</comment>
<protein>
    <recommendedName>
        <fullName evidence="5">Tissue factor</fullName>
    </recommendedName>
    <alternativeName>
        <fullName evidence="16">Coagulation factor III</fullName>
    </alternativeName>
</protein>
<dbReference type="InterPro" id="IPR001187">
    <property type="entry name" value="Tissue_factor"/>
</dbReference>
<keyword evidence="12" id="KW-0564">Palmitate</keyword>
<keyword evidence="7" id="KW-0356">Hemostasis</keyword>
<evidence type="ECO:0000256" key="2">
    <source>
        <dbReference type="ARBA" id="ARBA00004479"/>
    </source>
</evidence>
<proteinExistence type="inferred from homology"/>
<evidence type="ECO:0000256" key="18">
    <source>
        <dbReference type="SAM" id="SignalP"/>
    </source>
</evidence>
<dbReference type="GO" id="GO:0007596">
    <property type="term" value="P:blood coagulation"/>
    <property type="evidence" value="ECO:0007669"/>
    <property type="project" value="UniProtKB-KW"/>
</dbReference>
<organism evidence="21 22">
    <name type="scientific">Coilia grayii</name>
    <name type="common">Gray's grenadier anchovy</name>
    <dbReference type="NCBI Taxonomy" id="363190"/>
    <lineage>
        <taxon>Eukaryota</taxon>
        <taxon>Metazoa</taxon>
        <taxon>Chordata</taxon>
        <taxon>Craniata</taxon>
        <taxon>Vertebrata</taxon>
        <taxon>Euteleostomi</taxon>
        <taxon>Actinopterygii</taxon>
        <taxon>Neopterygii</taxon>
        <taxon>Teleostei</taxon>
        <taxon>Clupei</taxon>
        <taxon>Clupeiformes</taxon>
        <taxon>Clupeoidei</taxon>
        <taxon>Engraulidae</taxon>
        <taxon>Coilinae</taxon>
        <taxon>Coilia</taxon>
    </lineage>
</organism>
<evidence type="ECO:0000256" key="1">
    <source>
        <dbReference type="ARBA" id="ARBA00002201"/>
    </source>
</evidence>
<feature type="signal peptide" evidence="18">
    <location>
        <begin position="1"/>
        <end position="24"/>
    </location>
</feature>
<evidence type="ECO:0000256" key="12">
    <source>
        <dbReference type="ARBA" id="ARBA00023139"/>
    </source>
</evidence>
<evidence type="ECO:0000256" key="11">
    <source>
        <dbReference type="ARBA" id="ARBA00023136"/>
    </source>
</evidence>
<dbReference type="InterPro" id="IPR015373">
    <property type="entry name" value="Interferon/interleukin_rcp_dom"/>
</dbReference>
<dbReference type="FunFam" id="2.60.40.10:FF:000746">
    <property type="entry name" value="Tissue factor"/>
    <property type="match status" value="1"/>
</dbReference>
<evidence type="ECO:0000313" key="21">
    <source>
        <dbReference type="EMBL" id="KAL2085573.1"/>
    </source>
</evidence>
<dbReference type="InterPro" id="IPR003961">
    <property type="entry name" value="FN3_dom"/>
</dbReference>
<keyword evidence="9 17" id="KW-1133">Transmembrane helix</keyword>
<dbReference type="PANTHER" id="PTHR20859:SF22">
    <property type="entry name" value="TISSUE FACTOR"/>
    <property type="match status" value="1"/>
</dbReference>
<name>A0ABD1JEH6_9TELE</name>
<evidence type="ECO:0000256" key="5">
    <source>
        <dbReference type="ARBA" id="ARBA00018722"/>
    </source>
</evidence>
<dbReference type="PRINTS" id="PR00346">
    <property type="entry name" value="TISSUEFACTOR"/>
</dbReference>
<comment type="similarity">
    <text evidence="3">Belongs to the tissue factor family.</text>
</comment>
<keyword evidence="15" id="KW-0449">Lipoprotein</keyword>
<evidence type="ECO:0000256" key="7">
    <source>
        <dbReference type="ARBA" id="ARBA00022696"/>
    </source>
</evidence>
<keyword evidence="10" id="KW-0094">Blood coagulation</keyword>
<keyword evidence="11 17" id="KW-0472">Membrane</keyword>
<reference evidence="21 22" key="1">
    <citation type="submission" date="2024-09" db="EMBL/GenBank/DDBJ databases">
        <title>A chromosome-level genome assembly of Gray's grenadier anchovy, Coilia grayii.</title>
        <authorList>
            <person name="Fu Z."/>
        </authorList>
    </citation>
    <scope>NUCLEOTIDE SEQUENCE [LARGE SCALE GENOMIC DNA]</scope>
    <source>
        <strain evidence="21">G4</strain>
        <tissue evidence="21">Muscle</tissue>
    </source>
</reference>
<keyword evidence="22" id="KW-1185">Reference proteome</keyword>
<feature type="chain" id="PRO_5044896869" description="Tissue factor" evidence="18">
    <location>
        <begin position="25"/>
        <end position="278"/>
    </location>
</feature>
<gene>
    <name evidence="21" type="ORF">ACEWY4_018893</name>
</gene>
<evidence type="ECO:0000256" key="16">
    <source>
        <dbReference type="ARBA" id="ARBA00031171"/>
    </source>
</evidence>
<dbReference type="SUPFAM" id="SSF49265">
    <property type="entry name" value="Fibronectin type III"/>
    <property type="match status" value="2"/>
</dbReference>
<dbReference type="InterPro" id="IPR013783">
    <property type="entry name" value="Ig-like_fold"/>
</dbReference>
<feature type="transmembrane region" description="Helical" evidence="17">
    <location>
        <begin position="246"/>
        <end position="270"/>
    </location>
</feature>
<evidence type="ECO:0000256" key="8">
    <source>
        <dbReference type="ARBA" id="ARBA00022729"/>
    </source>
</evidence>
<keyword evidence="13" id="KW-1015">Disulfide bond</keyword>
<dbReference type="Pfam" id="PF09294">
    <property type="entry name" value="Interfer-bind"/>
    <property type="match status" value="1"/>
</dbReference>
<evidence type="ECO:0000256" key="15">
    <source>
        <dbReference type="ARBA" id="ARBA00023288"/>
    </source>
</evidence>
<feature type="domain" description="Interferon/interleukin receptor" evidence="20">
    <location>
        <begin position="125"/>
        <end position="234"/>
    </location>
</feature>
<dbReference type="InterPro" id="IPR036116">
    <property type="entry name" value="FN3_sf"/>
</dbReference>